<dbReference type="eggNOG" id="ENOG502S0W8">
    <property type="taxonomic scope" value="Eukaryota"/>
</dbReference>
<reference evidence="1 2" key="1">
    <citation type="journal article" date="2010" name="Nature">
        <title>The Ectocarpus genome and the independent evolution of multicellularity in brown algae.</title>
        <authorList>
            <person name="Cock J.M."/>
            <person name="Sterck L."/>
            <person name="Rouze P."/>
            <person name="Scornet D."/>
            <person name="Allen A.E."/>
            <person name="Amoutzias G."/>
            <person name="Anthouard V."/>
            <person name="Artiguenave F."/>
            <person name="Aury J.M."/>
            <person name="Badger J.H."/>
            <person name="Beszteri B."/>
            <person name="Billiau K."/>
            <person name="Bonnet E."/>
            <person name="Bothwell J.H."/>
            <person name="Bowler C."/>
            <person name="Boyen C."/>
            <person name="Brownlee C."/>
            <person name="Carrano C.J."/>
            <person name="Charrier B."/>
            <person name="Cho G.Y."/>
            <person name="Coelho S.M."/>
            <person name="Collen J."/>
            <person name="Corre E."/>
            <person name="Da Silva C."/>
            <person name="Delage L."/>
            <person name="Delaroque N."/>
            <person name="Dittami S.M."/>
            <person name="Doulbeau S."/>
            <person name="Elias M."/>
            <person name="Farnham G."/>
            <person name="Gachon C.M."/>
            <person name="Gschloessl B."/>
            <person name="Heesch S."/>
            <person name="Jabbari K."/>
            <person name="Jubin C."/>
            <person name="Kawai H."/>
            <person name="Kimura K."/>
            <person name="Kloareg B."/>
            <person name="Kupper F.C."/>
            <person name="Lang D."/>
            <person name="Le Bail A."/>
            <person name="Leblanc C."/>
            <person name="Lerouge P."/>
            <person name="Lohr M."/>
            <person name="Lopez P.J."/>
            <person name="Martens C."/>
            <person name="Maumus F."/>
            <person name="Michel G."/>
            <person name="Miranda-Saavedra D."/>
            <person name="Morales J."/>
            <person name="Moreau H."/>
            <person name="Motomura T."/>
            <person name="Nagasato C."/>
            <person name="Napoli C.A."/>
            <person name="Nelson D.R."/>
            <person name="Nyvall-Collen P."/>
            <person name="Peters A.F."/>
            <person name="Pommier C."/>
            <person name="Potin P."/>
            <person name="Poulain J."/>
            <person name="Quesneville H."/>
            <person name="Read B."/>
            <person name="Rensing S.A."/>
            <person name="Ritter A."/>
            <person name="Rousvoal S."/>
            <person name="Samanta M."/>
            <person name="Samson G."/>
            <person name="Schroeder D.C."/>
            <person name="Segurens B."/>
            <person name="Strittmatter M."/>
            <person name="Tonon T."/>
            <person name="Tregear J.W."/>
            <person name="Valentin K."/>
            <person name="von Dassow P."/>
            <person name="Yamagishi T."/>
            <person name="Van de Peer Y."/>
            <person name="Wincker P."/>
        </authorList>
    </citation>
    <scope>NUCLEOTIDE SEQUENCE [LARGE SCALE GENOMIC DNA]</scope>
    <source>
        <strain evidence="2">Ec32 / CCAP1310/4</strain>
    </source>
</reference>
<gene>
    <name evidence="1" type="primary">IAP</name>
    <name evidence="1" type="ORF">Esi_0173_0062</name>
</gene>
<protein>
    <submittedName>
        <fullName evidence="1">IAP100 protein</fullName>
    </submittedName>
</protein>
<dbReference type="OrthoDB" id="191196at2759"/>
<organism evidence="1 2">
    <name type="scientific">Ectocarpus siliculosus</name>
    <name type="common">Brown alga</name>
    <name type="synonym">Conferva siliculosa</name>
    <dbReference type="NCBI Taxonomy" id="2880"/>
    <lineage>
        <taxon>Eukaryota</taxon>
        <taxon>Sar</taxon>
        <taxon>Stramenopiles</taxon>
        <taxon>Ochrophyta</taxon>
        <taxon>PX clade</taxon>
        <taxon>Phaeophyceae</taxon>
        <taxon>Ectocarpales</taxon>
        <taxon>Ectocarpaceae</taxon>
        <taxon>Ectocarpus</taxon>
    </lineage>
</organism>
<evidence type="ECO:0000313" key="2">
    <source>
        <dbReference type="Proteomes" id="UP000002630"/>
    </source>
</evidence>
<dbReference type="GO" id="GO:0045037">
    <property type="term" value="P:protein import into chloroplast stroma"/>
    <property type="evidence" value="ECO:0007669"/>
    <property type="project" value="TreeGrafter"/>
</dbReference>
<dbReference type="InParanoid" id="D7FN32"/>
<evidence type="ECO:0000313" key="1">
    <source>
        <dbReference type="EMBL" id="CBJ30096.1"/>
    </source>
</evidence>
<sequence length="1039" mass="113660">MLVEPMGKDSFKQIEEEVDSDPIKKSVSKMTPGVAKAVLTGVIPIASAVGYLAMPGGVAVSAIGAVASGVGGNLARKKLKQARQDSAPAQVAGLLDAKGVGNITPLEIMESLGSFGLEGEAAEDILIQIFSKYVVAMCQNSATKTSEIKELSELRETLGLDGLLMGEALYQAASPVYSQFVMRTPSAELADEWSPNRRALDKFIFLCDRMFEVCDTEEAYSFEMSRISKMFDLNLGEVKERCAAIANPFYQKALGSAAAKWESVKADQLKRARQTLGMDEEVAHEMHKEVYRSEALKLVKKDGEARDMKLDRADKARLGKLAAAFELSEEDATAEYESVVNPIYEELVVECLGKIMNEPETSKPDLARTYGELMMFSANTGLRSERAEESLRNIMTASVQYMFEDAAQYVRVANQKEGAKAARGMAAFVQSTLDMVSINVTDDETGEKTYNLVIGGSVISGESYSDAPGLYEMFLSSCFAQSAMEEGDTETIALLAKLLEIDELRQVKAYRDAAGPRVLRQLTESVQSGLETGVFPQEAKDANEALIESFKIPYVVIAEQAKDLYKKTLTAYAGGNRIITVDEKDSLDKMAEFLSMDSSAVDEIHAEMCSTTFQKAVAESMGATGVVAKEYRSKLDELAVRLGLSLESAKLMFHAAIRQRMGPMMQQIMYEFERSVLSKDQLAQKTGKDMGDDVMGAEGTLGIEGGAAVTSDVLALIDFYVDNGIIEEGEDGAEDVYPVTAKQIGGNSDEMVAALYQNFVVNGFSVEGEQLKRYEQGQSKLAGILGLEADVKMKIHREIGGTVIRRFVNQELAKQGKMSAQGVAFLANINSRLKMPQEMFESMVSDCKQDYVRRMADELFRVSVLSAKECKRLRTITENCGFTLENEGQLGLSARKNIFQIEAEDMIENGDMEGDDGKDFVEELQESLGLTTEDAQDALVALLESRSKGILENVKADAIERRDANILKAAERLLKYCRLAGGMAVENDLDQRQRNVIVNAYEAKHAGSIEEGSEGEAEERAKVAADLDLLKIAIGFTSE</sequence>
<dbReference type="EMBL" id="FN649760">
    <property type="protein sequence ID" value="CBJ30096.1"/>
    <property type="molecule type" value="Genomic_DNA"/>
</dbReference>
<dbReference type="PANTHER" id="PTHR34935">
    <property type="entry name" value="PROTEIN TIC110, CHLOROPLASTIC"/>
    <property type="match status" value="1"/>
</dbReference>
<dbReference type="STRING" id="2880.D7FN32"/>
<dbReference type="AlphaFoldDB" id="D7FN32"/>
<accession>D7FN32</accession>
<dbReference type="Pfam" id="PF16940">
    <property type="entry name" value="Tic110"/>
    <property type="match status" value="1"/>
</dbReference>
<dbReference type="GO" id="GO:0061927">
    <property type="term" value="C:TOC-TIC supercomplex I"/>
    <property type="evidence" value="ECO:0007669"/>
    <property type="project" value="TreeGrafter"/>
</dbReference>
<proteinExistence type="predicted"/>
<keyword evidence="2" id="KW-1185">Reference proteome</keyword>
<name>D7FN32_ECTSI</name>
<dbReference type="Proteomes" id="UP000002630">
    <property type="component" value="Unassembled WGS sequence"/>
</dbReference>
<dbReference type="InterPro" id="IPR031610">
    <property type="entry name" value="TIC110"/>
</dbReference>
<dbReference type="PANTHER" id="PTHR34935:SF3">
    <property type="entry name" value="PROTEIN TIC110, CHLOROPLASTIC"/>
    <property type="match status" value="1"/>
</dbReference>